<proteinExistence type="inferred from homology"/>
<dbReference type="Gene3D" id="3.40.50.150">
    <property type="entry name" value="Vaccinia Virus protein VP39"/>
    <property type="match status" value="1"/>
</dbReference>
<accession>A0A8B7D4V6</accession>
<protein>
    <recommendedName>
        <fullName evidence="8">EEF1A lysine methyltransferase 4</fullName>
    </recommendedName>
</protein>
<dbReference type="GeneID" id="103723941"/>
<comment type="function">
    <text evidence="7">Protein-lysine methyltransferase that efficiently catalyzes three successive methylations on 'Lys-36' in eukaryotic translation elongation factor 1 alpha (EEF1A1 or EEF1A2).</text>
</comment>
<feature type="signal peptide" evidence="9">
    <location>
        <begin position="1"/>
        <end position="18"/>
    </location>
</feature>
<dbReference type="InterPro" id="IPR029063">
    <property type="entry name" value="SAM-dependent_MTases_sf"/>
</dbReference>
<evidence type="ECO:0000256" key="4">
    <source>
        <dbReference type="ARBA" id="ARBA00022679"/>
    </source>
</evidence>
<dbReference type="AlphaFoldDB" id="A0A8B7D4V6"/>
<dbReference type="Pfam" id="PF13847">
    <property type="entry name" value="Methyltransf_31"/>
    <property type="match status" value="1"/>
</dbReference>
<dbReference type="Proteomes" id="UP000228380">
    <property type="component" value="Chromosome 6"/>
</dbReference>
<feature type="chain" id="PRO_5034154080" description="EEF1A lysine methyltransferase 4" evidence="9">
    <location>
        <begin position="19"/>
        <end position="295"/>
    </location>
</feature>
<dbReference type="KEGG" id="pda:103723941"/>
<dbReference type="PANTHER" id="PTHR12176:SF80">
    <property type="entry name" value="EEF1A LYSINE METHYLTRANSFERASE 4"/>
    <property type="match status" value="1"/>
</dbReference>
<evidence type="ECO:0000256" key="7">
    <source>
        <dbReference type="ARBA" id="ARBA00059299"/>
    </source>
</evidence>
<keyword evidence="3 12" id="KW-0489">Methyltransferase</keyword>
<evidence type="ECO:0000259" key="10">
    <source>
        <dbReference type="Pfam" id="PF13847"/>
    </source>
</evidence>
<evidence type="ECO:0000313" key="12">
    <source>
        <dbReference type="RefSeq" id="XP_008813257.3"/>
    </source>
</evidence>
<reference evidence="11" key="1">
    <citation type="journal article" date="2019" name="Nat. Commun.">
        <title>Genome-wide association mapping of date palm fruit traits.</title>
        <authorList>
            <person name="Hazzouri K.M."/>
            <person name="Gros-Balthazard M."/>
            <person name="Flowers J.M."/>
            <person name="Copetti D."/>
            <person name="Lemansour A."/>
            <person name="Lebrun M."/>
            <person name="Masmoudi K."/>
            <person name="Ferrand S."/>
            <person name="Dhar M.I."/>
            <person name="Fresquez Z.A."/>
            <person name="Rosas U."/>
            <person name="Zhang J."/>
            <person name="Talag J."/>
            <person name="Lee S."/>
            <person name="Kudrna D."/>
            <person name="Powell R.F."/>
            <person name="Leitch I.J."/>
            <person name="Krueger R.R."/>
            <person name="Wing R.A."/>
            <person name="Amiri K.M.A."/>
            <person name="Purugganan M.D."/>
        </authorList>
    </citation>
    <scope>NUCLEOTIDE SEQUENCE [LARGE SCALE GENOMIC DNA]</scope>
    <source>
        <strain evidence="11">cv. Khalas</strain>
    </source>
</reference>
<evidence type="ECO:0000256" key="8">
    <source>
        <dbReference type="ARBA" id="ARBA00067848"/>
    </source>
</evidence>
<dbReference type="InterPro" id="IPR025714">
    <property type="entry name" value="Methyltranfer_dom"/>
</dbReference>
<evidence type="ECO:0000256" key="1">
    <source>
        <dbReference type="ARBA" id="ARBA00008361"/>
    </source>
</evidence>
<name>A0A8B7D4V6_PHODC</name>
<evidence type="ECO:0000256" key="5">
    <source>
        <dbReference type="ARBA" id="ARBA00022691"/>
    </source>
</evidence>
<dbReference type="InterPro" id="IPR051419">
    <property type="entry name" value="Lys/N-term_MeTrsfase_sf"/>
</dbReference>
<dbReference type="SUPFAM" id="SSF53335">
    <property type="entry name" value="S-adenosyl-L-methionine-dependent methyltransferases"/>
    <property type="match status" value="1"/>
</dbReference>
<dbReference type="GO" id="GO:0008168">
    <property type="term" value="F:methyltransferase activity"/>
    <property type="evidence" value="ECO:0007669"/>
    <property type="project" value="UniProtKB-KW"/>
</dbReference>
<keyword evidence="2" id="KW-0597">Phosphoprotein</keyword>
<keyword evidence="11" id="KW-1185">Reference proteome</keyword>
<evidence type="ECO:0000256" key="6">
    <source>
        <dbReference type="ARBA" id="ARBA00052410"/>
    </source>
</evidence>
<comment type="catalytic activity">
    <reaction evidence="6">
        <text>N(6),N(6)-dimethyl-L-lysyl-[protein] + S-adenosyl-L-methionine = N(6),N(6),N(6)-trimethyl-L-lysyl-[protein] + S-adenosyl-L-homocysteine + H(+)</text>
        <dbReference type="Rhea" id="RHEA:54200"/>
        <dbReference type="Rhea" id="RHEA-COMP:13826"/>
        <dbReference type="Rhea" id="RHEA-COMP:13827"/>
        <dbReference type="ChEBI" id="CHEBI:15378"/>
        <dbReference type="ChEBI" id="CHEBI:57856"/>
        <dbReference type="ChEBI" id="CHEBI:59789"/>
        <dbReference type="ChEBI" id="CHEBI:61961"/>
        <dbReference type="ChEBI" id="CHEBI:61976"/>
    </reaction>
</comment>
<keyword evidence="5" id="KW-0949">S-adenosyl-L-methionine</keyword>
<keyword evidence="4" id="KW-0808">Transferase</keyword>
<evidence type="ECO:0000256" key="9">
    <source>
        <dbReference type="SAM" id="SignalP"/>
    </source>
</evidence>
<evidence type="ECO:0000256" key="3">
    <source>
        <dbReference type="ARBA" id="ARBA00022603"/>
    </source>
</evidence>
<dbReference type="OrthoDB" id="411785at2759"/>
<dbReference type="PANTHER" id="PTHR12176">
    <property type="entry name" value="SAM-DEPENDENT METHYLTRANSFERASE SUPERFAMILY PROTEIN"/>
    <property type="match status" value="1"/>
</dbReference>
<comment type="similarity">
    <text evidence="1">Belongs to the methyltransferase superfamily.</text>
</comment>
<dbReference type="FunFam" id="3.40.50.150:FF:000111">
    <property type="entry name" value="EEF1A lysine methyltransferase 4"/>
    <property type="match status" value="1"/>
</dbReference>
<reference evidence="12" key="2">
    <citation type="submission" date="2025-08" db="UniProtKB">
        <authorList>
            <consortium name="RefSeq"/>
        </authorList>
    </citation>
    <scope>IDENTIFICATION</scope>
    <source>
        <tissue evidence="12">Young leaves</tissue>
    </source>
</reference>
<sequence length="295" mass="33657">MVLVIIIIIFIFSIPPDARRFTPSATTRVGLDCWGLMNNREESCDMEAGAEPRPRSTSAYLNPRYWDDRFASEEHYEWCKDYSLFRHLLHPLLSPALSVLEIGCGSSRLCEELLKDGVTDVTCIDLSSVAVDRMRKRLSDQGIHGVKVLQADMLDLPFGSECFDLVIEKGTMDVLFVDSGDPWNPRPAMVDKVMKMLEGVYKVLKPEGTFVSISFGQPHFRCPLFEAPGFTWSVEWDRFGDEFHYFFYTLKKGRLSSISGRHQSKSSDVPSISLLHEELENEDYIFRTTIGESEM</sequence>
<gene>
    <name evidence="12" type="primary">LOC103723941</name>
</gene>
<keyword evidence="9" id="KW-0732">Signal</keyword>
<organism evidence="11 12">
    <name type="scientific">Phoenix dactylifera</name>
    <name type="common">Date palm</name>
    <dbReference type="NCBI Taxonomy" id="42345"/>
    <lineage>
        <taxon>Eukaryota</taxon>
        <taxon>Viridiplantae</taxon>
        <taxon>Streptophyta</taxon>
        <taxon>Embryophyta</taxon>
        <taxon>Tracheophyta</taxon>
        <taxon>Spermatophyta</taxon>
        <taxon>Magnoliopsida</taxon>
        <taxon>Liliopsida</taxon>
        <taxon>Arecaceae</taxon>
        <taxon>Coryphoideae</taxon>
        <taxon>Phoeniceae</taxon>
        <taxon>Phoenix</taxon>
    </lineage>
</organism>
<dbReference type="RefSeq" id="XP_008813257.3">
    <property type="nucleotide sequence ID" value="XM_008815035.4"/>
</dbReference>
<evidence type="ECO:0000313" key="11">
    <source>
        <dbReference type="Proteomes" id="UP000228380"/>
    </source>
</evidence>
<feature type="domain" description="Methyltransferase" evidence="10">
    <location>
        <begin position="95"/>
        <end position="216"/>
    </location>
</feature>
<dbReference type="CDD" id="cd02440">
    <property type="entry name" value="AdoMet_MTases"/>
    <property type="match status" value="1"/>
</dbReference>
<evidence type="ECO:0000256" key="2">
    <source>
        <dbReference type="ARBA" id="ARBA00022553"/>
    </source>
</evidence>
<dbReference type="GO" id="GO:0032259">
    <property type="term" value="P:methylation"/>
    <property type="evidence" value="ECO:0007669"/>
    <property type="project" value="UniProtKB-KW"/>
</dbReference>